<keyword evidence="7 9" id="KW-0129">CBS domain</keyword>
<dbReference type="Gene3D" id="3.10.580.10">
    <property type="entry name" value="CBS-domain"/>
    <property type="match status" value="1"/>
</dbReference>
<evidence type="ECO:0000256" key="6">
    <source>
        <dbReference type="ARBA" id="ARBA00022989"/>
    </source>
</evidence>
<name>A0AAQ0HGC7_PARVE</name>
<keyword evidence="4 10" id="KW-0812">Transmembrane</keyword>
<dbReference type="PROSITE" id="PS51371">
    <property type="entry name" value="CBS"/>
    <property type="match status" value="2"/>
</dbReference>
<dbReference type="InterPro" id="IPR002550">
    <property type="entry name" value="CNNM"/>
</dbReference>
<evidence type="ECO:0000256" key="7">
    <source>
        <dbReference type="ARBA" id="ARBA00023122"/>
    </source>
</evidence>
<feature type="transmembrane region" description="Helical" evidence="11">
    <location>
        <begin position="109"/>
        <end position="129"/>
    </location>
</feature>
<dbReference type="RefSeq" id="WP_052096113.1">
    <property type="nucleotide sequence ID" value="NZ_CP035287.1"/>
</dbReference>
<keyword evidence="6 10" id="KW-1133">Transmembrane helix</keyword>
<dbReference type="GO" id="GO:0050660">
    <property type="term" value="F:flavin adenine dinucleotide binding"/>
    <property type="evidence" value="ECO:0007669"/>
    <property type="project" value="InterPro"/>
</dbReference>
<dbReference type="FunFam" id="3.10.580.10:FF:000002">
    <property type="entry name" value="Magnesium/cobalt efflux protein CorC"/>
    <property type="match status" value="1"/>
</dbReference>
<dbReference type="InterPro" id="IPR005170">
    <property type="entry name" value="Transptr-assoc_dom"/>
</dbReference>
<dbReference type="SMART" id="SM01091">
    <property type="entry name" value="CorC_HlyC"/>
    <property type="match status" value="1"/>
</dbReference>
<dbReference type="SMART" id="SM00116">
    <property type="entry name" value="CBS"/>
    <property type="match status" value="2"/>
</dbReference>
<comment type="similarity">
    <text evidence="2">Belongs to the UPF0053 family. Hemolysin C subfamily.</text>
</comment>
<feature type="domain" description="CBS" evidence="12">
    <location>
        <begin position="302"/>
        <end position="361"/>
    </location>
</feature>
<comment type="caution">
    <text evidence="14">The sequence shown here is derived from an EMBL/GenBank/DDBJ whole genome shotgun (WGS) entry which is preliminary data.</text>
</comment>
<dbReference type="CDD" id="cd04590">
    <property type="entry name" value="CBS_pair_CorC_HlyC_assoc"/>
    <property type="match status" value="1"/>
</dbReference>
<evidence type="ECO:0000259" key="13">
    <source>
        <dbReference type="PROSITE" id="PS51846"/>
    </source>
</evidence>
<feature type="transmembrane region" description="Helical" evidence="11">
    <location>
        <begin position="26"/>
        <end position="44"/>
    </location>
</feature>
<evidence type="ECO:0000256" key="5">
    <source>
        <dbReference type="ARBA" id="ARBA00022737"/>
    </source>
</evidence>
<evidence type="ECO:0000256" key="11">
    <source>
        <dbReference type="SAM" id="Phobius"/>
    </source>
</evidence>
<keyword evidence="8 10" id="KW-0472">Membrane</keyword>
<dbReference type="InterPro" id="IPR016169">
    <property type="entry name" value="FAD-bd_PCMH_sub2"/>
</dbReference>
<dbReference type="GO" id="GO:0005886">
    <property type="term" value="C:plasma membrane"/>
    <property type="evidence" value="ECO:0007669"/>
    <property type="project" value="UniProtKB-SubCell"/>
</dbReference>
<evidence type="ECO:0000256" key="8">
    <source>
        <dbReference type="ARBA" id="ARBA00023136"/>
    </source>
</evidence>
<dbReference type="InterPro" id="IPR046342">
    <property type="entry name" value="CBS_dom_sf"/>
</dbReference>
<comment type="subcellular location">
    <subcellularLocation>
        <location evidence="1">Cell membrane</location>
        <topology evidence="1">Multi-pass membrane protein</topology>
    </subcellularLocation>
</comment>
<dbReference type="InterPro" id="IPR000644">
    <property type="entry name" value="CBS_dom"/>
</dbReference>
<evidence type="ECO:0000256" key="2">
    <source>
        <dbReference type="ARBA" id="ARBA00006446"/>
    </source>
</evidence>
<dbReference type="InterPro" id="IPR036318">
    <property type="entry name" value="FAD-bd_PCMH-like_sf"/>
</dbReference>
<evidence type="ECO:0000256" key="3">
    <source>
        <dbReference type="ARBA" id="ARBA00022475"/>
    </source>
</evidence>
<evidence type="ECO:0000256" key="9">
    <source>
        <dbReference type="PROSITE-ProRule" id="PRU00703"/>
    </source>
</evidence>
<dbReference type="AlphaFoldDB" id="A0AAQ0HGC7"/>
<dbReference type="InterPro" id="IPR044751">
    <property type="entry name" value="Ion_transp-like_CBS"/>
</dbReference>
<dbReference type="EMBL" id="QUMX01000020">
    <property type="protein sequence ID" value="REG45679.1"/>
    <property type="molecule type" value="Genomic_DNA"/>
</dbReference>
<evidence type="ECO:0000313" key="15">
    <source>
        <dbReference type="Proteomes" id="UP000256794"/>
    </source>
</evidence>
<proteinExistence type="inferred from homology"/>
<protein>
    <submittedName>
        <fullName evidence="14">Mg2+/Co2+ transporter CorB</fullName>
    </submittedName>
</protein>
<gene>
    <name evidence="14" type="ORF">ATH84_102051</name>
</gene>
<dbReference type="Pfam" id="PF00571">
    <property type="entry name" value="CBS"/>
    <property type="match status" value="2"/>
</dbReference>
<reference evidence="14 15" key="1">
    <citation type="submission" date="2018-08" db="EMBL/GenBank/DDBJ databases">
        <title>Genomic Encyclopedia of Archaeal and Bacterial Type Strains, Phase II (KMG-II): from individual species to whole genera.</title>
        <authorList>
            <person name="Goeker M."/>
        </authorList>
    </citation>
    <scope>NUCLEOTIDE SEQUENCE [LARGE SCALE GENOMIC DNA]</scope>
    <source>
        <strain evidence="14 15">DSM 582</strain>
    </source>
</reference>
<evidence type="ECO:0000256" key="1">
    <source>
        <dbReference type="ARBA" id="ARBA00004651"/>
    </source>
</evidence>
<dbReference type="SUPFAM" id="SSF56176">
    <property type="entry name" value="FAD-binding/transporter-associated domain-like"/>
    <property type="match status" value="1"/>
</dbReference>
<dbReference type="SUPFAM" id="SSF54631">
    <property type="entry name" value="CBS-domain pair"/>
    <property type="match status" value="1"/>
</dbReference>
<accession>A0AAQ0HGC7</accession>
<keyword evidence="5" id="KW-0677">Repeat</keyword>
<evidence type="ECO:0000259" key="12">
    <source>
        <dbReference type="PROSITE" id="PS51371"/>
    </source>
</evidence>
<feature type="domain" description="CNNM transmembrane" evidence="13">
    <location>
        <begin position="23"/>
        <end position="212"/>
    </location>
</feature>
<dbReference type="PANTHER" id="PTHR22777:SF32">
    <property type="entry name" value="UPF0053 INNER MEMBRANE PROTEIN YFJD"/>
    <property type="match status" value="1"/>
</dbReference>
<keyword evidence="3" id="KW-1003">Cell membrane</keyword>
<feature type="domain" description="CBS" evidence="12">
    <location>
        <begin position="231"/>
        <end position="291"/>
    </location>
</feature>
<evidence type="ECO:0000256" key="10">
    <source>
        <dbReference type="PROSITE-ProRule" id="PRU01193"/>
    </source>
</evidence>
<evidence type="ECO:0000313" key="14">
    <source>
        <dbReference type="EMBL" id="REG45679.1"/>
    </source>
</evidence>
<dbReference type="Pfam" id="PF01595">
    <property type="entry name" value="CNNM"/>
    <property type="match status" value="1"/>
</dbReference>
<feature type="transmembrane region" description="Helical" evidence="11">
    <location>
        <begin position="149"/>
        <end position="171"/>
    </location>
</feature>
<sequence>MTVPAQAADAAAAALPVPDSILADPVVWLTCAAILLLLALSAFFSGSETALTASSQAKLRSRADKGDAGAARALDVTRDSERLLGSLLLGNNVVNILSASLATALFTRILGAGGVAVATLVMTALVLIFSEVLPKTYAILAPEELSSRVARPIGVFTRIMAPIVAVVRLIVRGILALLGFRPDRASHVFSVQEEIAGALAIAQSSGSVEKEERDRLLGALDLGERAVEEVMLHRSRIEMIDAGLPADQVLDLVLKSPHTRLPVYRGERENVVGVIHAKDLLRGVRRALQDQGPDALRSFDVLDTAMPPYFVPETTPLDEQMREFLKRHTHFALVVDEYGSLRGLITLEDILEEIVGEITDEHDMDAAQTLLPGPQGDYLVDGAMTIRDLNRALDWSLPDDEANTVAGLVIHMAQSIPAAGQVFSFHGYRFEVLARRENRITRLRIRPLETPPPGEAAADQ</sequence>
<dbReference type="Gene3D" id="3.30.465.10">
    <property type="match status" value="1"/>
</dbReference>
<evidence type="ECO:0000256" key="4">
    <source>
        <dbReference type="ARBA" id="ARBA00022692"/>
    </source>
</evidence>
<keyword evidence="15" id="KW-1185">Reference proteome</keyword>
<dbReference type="PROSITE" id="PS51846">
    <property type="entry name" value="CNNM"/>
    <property type="match status" value="1"/>
</dbReference>
<dbReference type="PANTHER" id="PTHR22777">
    <property type="entry name" value="HEMOLYSIN-RELATED"/>
    <property type="match status" value="1"/>
</dbReference>
<organism evidence="14 15">
    <name type="scientific">Paracoccus versutus</name>
    <name type="common">Thiobacillus versutus</name>
    <dbReference type="NCBI Taxonomy" id="34007"/>
    <lineage>
        <taxon>Bacteria</taxon>
        <taxon>Pseudomonadati</taxon>
        <taxon>Pseudomonadota</taxon>
        <taxon>Alphaproteobacteria</taxon>
        <taxon>Rhodobacterales</taxon>
        <taxon>Paracoccaceae</taxon>
        <taxon>Paracoccus</taxon>
    </lineage>
</organism>
<dbReference type="Proteomes" id="UP000256794">
    <property type="component" value="Unassembled WGS sequence"/>
</dbReference>
<dbReference type="Pfam" id="PF03471">
    <property type="entry name" value="CorC_HlyC"/>
    <property type="match status" value="1"/>
</dbReference>